<evidence type="ECO:0000313" key="2">
    <source>
        <dbReference type="Proteomes" id="UP000886876"/>
    </source>
</evidence>
<reference evidence="1" key="2">
    <citation type="journal article" date="2021" name="PeerJ">
        <title>Extensive microbial diversity within the chicken gut microbiome revealed by metagenomics and culture.</title>
        <authorList>
            <person name="Gilroy R."/>
            <person name="Ravi A."/>
            <person name="Getino M."/>
            <person name="Pursley I."/>
            <person name="Horton D.L."/>
            <person name="Alikhan N.F."/>
            <person name="Baker D."/>
            <person name="Gharbi K."/>
            <person name="Hall N."/>
            <person name="Watson M."/>
            <person name="Adriaenssens E.M."/>
            <person name="Foster-Nyarko E."/>
            <person name="Jarju S."/>
            <person name="Secka A."/>
            <person name="Antonio M."/>
            <person name="Oren A."/>
            <person name="Chaudhuri R.R."/>
            <person name="La Ragione R."/>
            <person name="Hildebrand F."/>
            <person name="Pallen M.J."/>
        </authorList>
    </citation>
    <scope>NUCLEOTIDE SEQUENCE</scope>
    <source>
        <strain evidence="1">ChiHecec3B27-6122</strain>
    </source>
</reference>
<sequence>MTEKLKEFYELLSAKPELGERLKDETMAAAIALAAEYGITLTQADFGAGECELDDDELNAVAGGAACMCMSGGTGDGNEGAAHSCSCPLNGLGELFSEGEDGSVTSSVRCWCASVGNGTDDGGLFADDWMPKW</sequence>
<reference evidence="1" key="1">
    <citation type="submission" date="2020-10" db="EMBL/GenBank/DDBJ databases">
        <authorList>
            <person name="Gilroy R."/>
        </authorList>
    </citation>
    <scope>NUCLEOTIDE SEQUENCE</scope>
    <source>
        <strain evidence="1">ChiHecec3B27-6122</strain>
    </source>
</reference>
<gene>
    <name evidence="1" type="ORF">IAD42_06015</name>
</gene>
<dbReference type="InterPro" id="IPR022516">
    <property type="entry name" value="CHP03798_Ocin"/>
</dbReference>
<dbReference type="NCBIfam" id="TIGR03798">
    <property type="entry name" value="leader_Nif11"/>
    <property type="match status" value="1"/>
</dbReference>
<organism evidence="1 2">
    <name type="scientific">Candidatus Scatomorpha pullistercoris</name>
    <dbReference type="NCBI Taxonomy" id="2840929"/>
    <lineage>
        <taxon>Bacteria</taxon>
        <taxon>Bacillati</taxon>
        <taxon>Bacillota</taxon>
        <taxon>Clostridia</taxon>
        <taxon>Eubacteriales</taxon>
        <taxon>Candidatus Scatomorpha</taxon>
    </lineage>
</organism>
<comment type="caution">
    <text evidence="1">The sequence shown here is derived from an EMBL/GenBank/DDBJ whole genome shotgun (WGS) entry which is preliminary data.</text>
</comment>
<proteinExistence type="predicted"/>
<accession>A0A9D1G556</accession>
<dbReference type="Proteomes" id="UP000886876">
    <property type="component" value="Unassembled WGS sequence"/>
</dbReference>
<dbReference type="EMBL" id="DVJS01000147">
    <property type="protein sequence ID" value="HIS97515.1"/>
    <property type="molecule type" value="Genomic_DNA"/>
</dbReference>
<name>A0A9D1G556_9FIRM</name>
<dbReference type="AlphaFoldDB" id="A0A9D1G556"/>
<protein>
    <submittedName>
        <fullName evidence="1">Nif11-like leader peptide family RiPP</fullName>
    </submittedName>
</protein>
<evidence type="ECO:0000313" key="1">
    <source>
        <dbReference type="EMBL" id="HIS97515.1"/>
    </source>
</evidence>